<dbReference type="Proteomes" id="UP000221538">
    <property type="component" value="Unassembled WGS sequence"/>
</dbReference>
<dbReference type="AlphaFoldDB" id="A0A292ZBN1"/>
<reference evidence="1 2" key="2">
    <citation type="journal article" date="2013" name="Environ. Sci. Technol.">
        <title>The 4-tert-butylphenol-utilizing bacterium Sphingobium fuliginis OMI can degrade bisphenols via phenolic ring hydroxylation and meta-cleavage pathway.</title>
        <authorList>
            <person name="Ogata Y."/>
            <person name="Goda S."/>
            <person name="Toyama T."/>
            <person name="Sei K."/>
            <person name="Ike M."/>
        </authorList>
    </citation>
    <scope>NUCLEOTIDE SEQUENCE [LARGE SCALE GENOMIC DNA]</scope>
    <source>
        <strain evidence="1 2">OMI</strain>
    </source>
</reference>
<protein>
    <submittedName>
        <fullName evidence="1">Uncharacterized protein</fullName>
    </submittedName>
</protein>
<comment type="caution">
    <text evidence="1">The sequence shown here is derived from an EMBL/GenBank/DDBJ whole genome shotgun (WGS) entry which is preliminary data.</text>
</comment>
<reference evidence="1 2" key="1">
    <citation type="journal article" date="2013" name="Biodegradation">
        <title>Occurrence of 4-tert-butylphenol (4-t-BP) biodegradation in an aquatic sample caused by the presence of Spirodela polyrrhiza and isolation of a 4-t-BP-utilizing bacterium.</title>
        <authorList>
            <person name="Ogata Y."/>
            <person name="Toyama T."/>
            <person name="Yu N."/>
            <person name="Wang X."/>
            <person name="Sei K."/>
            <person name="Ike M."/>
        </authorList>
    </citation>
    <scope>NUCLEOTIDE SEQUENCE [LARGE SCALE GENOMIC DNA]</scope>
    <source>
        <strain evidence="1 2">OMI</strain>
    </source>
</reference>
<proteinExistence type="predicted"/>
<gene>
    <name evidence="1" type="ORF">SFOMI_0880</name>
</gene>
<organism evidence="1 2">
    <name type="scientific">Sphingobium fuliginis (strain ATCC 27551)</name>
    <dbReference type="NCBI Taxonomy" id="336203"/>
    <lineage>
        <taxon>Bacteria</taxon>
        <taxon>Pseudomonadati</taxon>
        <taxon>Pseudomonadota</taxon>
        <taxon>Alphaproteobacteria</taxon>
        <taxon>Sphingomonadales</taxon>
        <taxon>Sphingomonadaceae</taxon>
        <taxon>Sphingobium</taxon>
    </lineage>
</organism>
<accession>A0A292ZBN1</accession>
<dbReference type="EMBL" id="BEWI01000030">
    <property type="protein sequence ID" value="GAY20356.1"/>
    <property type="molecule type" value="Genomic_DNA"/>
</dbReference>
<evidence type="ECO:0000313" key="2">
    <source>
        <dbReference type="Proteomes" id="UP000221538"/>
    </source>
</evidence>
<sequence>MLLHERPYALHPFPGFGRLFEIHASAPITPPDSSRPAPVLILTRPIGRAISSRPTGRLSNWSGKKFLVDARPVGRSSGPQESKR</sequence>
<name>A0A292ZBN1_SPHSA</name>
<evidence type="ECO:0000313" key="1">
    <source>
        <dbReference type="EMBL" id="GAY20356.1"/>
    </source>
</evidence>